<name>A0A2I1BYM7_ASPN1</name>
<feature type="repeat" description="WD" evidence="3">
    <location>
        <begin position="1378"/>
        <end position="1419"/>
    </location>
</feature>
<dbReference type="SUPFAM" id="SSF52540">
    <property type="entry name" value="P-loop containing nucleoside triphosphate hydrolases"/>
    <property type="match status" value="1"/>
</dbReference>
<dbReference type="PROSITE" id="PS50082">
    <property type="entry name" value="WD_REPEATS_2"/>
    <property type="match status" value="3"/>
</dbReference>
<dbReference type="Gene3D" id="3.40.50.300">
    <property type="entry name" value="P-loop containing nucleotide triphosphate hydrolases"/>
    <property type="match status" value="1"/>
</dbReference>
<dbReference type="InterPro" id="IPR001680">
    <property type="entry name" value="WD40_rpt"/>
</dbReference>
<dbReference type="Pfam" id="PF00400">
    <property type="entry name" value="WD40"/>
    <property type="match status" value="5"/>
</dbReference>
<dbReference type="PROSITE" id="PS50294">
    <property type="entry name" value="WD_REPEATS_REGION"/>
    <property type="match status" value="2"/>
</dbReference>
<dbReference type="Gene3D" id="2.130.10.10">
    <property type="entry name" value="YVTN repeat-like/Quinoprotein amine dehydrogenase"/>
    <property type="match status" value="4"/>
</dbReference>
<sequence length="1560" mass="173618">MPRCWFSCGSRKDKEPEEYATATRNEKPGALSNGSSERQQPGKNDGEGGPATKQPEANVDRTPKLTTSQILWNDAYDSLYVEEAALVKSYVKVMAKNLHPDENGGADGILAEMDDPVERQLAMEELVRDGVQKIARTSAVAKGVGVVADGFLKAKGLIDTAIGNIPQAALPWAGVCVVLQVLINPMQASQANQVGMEYVVANMDWYCSLSEHILRKEYIKVGEENYEGVRDQLKSTLVKLYKALLLYQMKSVCSYYRNQVEEFLRQMLNLQDWDEALEDVKKAETVVKNYLKQFTTLQMRDMTGKIVKDGEERNELLSGMRQDIRKQNDDQKKMHLDDETAKCLRDFDAVDAQSEMADIEARKDTLLKEAYEWVLRTEQYTAWTSWDVQDPCRLLWINGPAGTGKTMLLIGIIRELEKQLGANLTYFFCQSASQNLKDATSALRSLIWLLLQRQPQLTSHLLAKYRSGSRFNDSQAFWTLKRVFLEMLADESLSPVYLIVDALDECEVETPGREHLIELMSESLRATDKVRWLVSSRPEVHVYEKLKERDTPGTIRELDVRSKDAVNAYIDHHLSKLAKKPGYTPKIQEEISREIRQRAMNTFLWVALVFKELQNTPGLYAMRKIKKCPNDLLTLYDHLMNQVERGQDEDPMYCRSVLAAVCLAYRPLSFDELHVIAGLDPADIPGRIVKECGSFLTVQDNTVSLVHLSAREWLMSNFDARLQKCGPAQVHADICERSIAGLSAEESGLKRNICDIEEGNQSDDIVIPYPDPLAALRYSCEFWVDHLLEVGQISDENCQLFADDGEIFSFLKVHFLHWLESLSIMHKLASGQLSIIKLHNYMKSSSSKGVKFVSFLKDAENFVRRHRTTIEQYPLQTYGTALALSPTRSHVRNMFWKERLSFIESVQGVGDAWDACLQAFESPTFQLPSVAFSPDGEVLVLVTSGRVQLWDLATGGCKRVLEEGVLEEGDEGHEVYAVAFSPDGNTLTTVAKSAVRFWDVTTEACKKTLDFPDGSISAAAFSPDGACLAVASGRTICLWDTAGMVCDKTLEDVADYRVTSIALSPGGKLLAICTDRGVQVWDIATGAVKQQLPKSLEDIQSAAFSPDSKTLALGSWTQTAIWDFESATFGQKSNGDYFRPFSAFTTDGRFVALNSYGKVQFWDAADPVCEQILRGRLSDVRSVSRSPDANYLASVERNVSVRLWDGSICEAEQTSPGLGASVSFLSCSPDGTVLLCVSTGATMQLWTTDGVCTHTLTHPAKEVKFVTFSPDSKIFVSAQEDTVCVWDVETGRLLHTLKHYGEERIIKVVFSPDGTTLAGGSVNTLQLWDPVTGSSRNSFEGFSIHDAYFSPDGKFLAAFSFQTIFLLNIATDVQQTLDSPHQNDIIEAAFSPDSKILASLSVDGTLCLWDTATGTCTHTFKLEEEAIDALSFSEDGKFLLTNLGRLNLADGKFLLTDLGRSSLDDGSVSPQLPASEEGLASPSVSSARRPAVKPAYAWPAIDGLRYDGEWVIREGKNLLYIPAGQRPAHPWNCWKMFKNILFIGDGSGQLTCYKFSFPSS</sequence>
<dbReference type="PROSITE" id="PS50837">
    <property type="entry name" value="NACHT"/>
    <property type="match status" value="1"/>
</dbReference>
<dbReference type="InterPro" id="IPR027417">
    <property type="entry name" value="P-loop_NTPase"/>
</dbReference>
<feature type="compositionally biased region" description="Polar residues" evidence="4">
    <location>
        <begin position="32"/>
        <end position="42"/>
    </location>
</feature>
<evidence type="ECO:0000256" key="3">
    <source>
        <dbReference type="PROSITE-ProRule" id="PRU00221"/>
    </source>
</evidence>
<comment type="caution">
    <text evidence="6">The sequence shown here is derived from an EMBL/GenBank/DDBJ whole genome shotgun (WGS) entry which is preliminary data.</text>
</comment>
<evidence type="ECO:0000256" key="4">
    <source>
        <dbReference type="SAM" id="MobiDB-lite"/>
    </source>
</evidence>
<evidence type="ECO:0000313" key="6">
    <source>
        <dbReference type="EMBL" id="PKX90454.1"/>
    </source>
</evidence>
<proteinExistence type="predicted"/>
<feature type="domain" description="NACHT" evidence="5">
    <location>
        <begin position="393"/>
        <end position="538"/>
    </location>
</feature>
<evidence type="ECO:0000256" key="1">
    <source>
        <dbReference type="ARBA" id="ARBA00022574"/>
    </source>
</evidence>
<dbReference type="Proteomes" id="UP000234474">
    <property type="component" value="Unassembled WGS sequence"/>
</dbReference>
<evidence type="ECO:0000259" key="5">
    <source>
        <dbReference type="PROSITE" id="PS50837"/>
    </source>
</evidence>
<dbReference type="PANTHER" id="PTHR19879">
    <property type="entry name" value="TRANSCRIPTION INITIATION FACTOR TFIID"/>
    <property type="match status" value="1"/>
</dbReference>
<keyword evidence="7" id="KW-1185">Reference proteome</keyword>
<dbReference type="STRING" id="1392255.A0A2I1BYM7"/>
<gene>
    <name evidence="6" type="ORF">P174DRAFT_396024</name>
</gene>
<dbReference type="InterPro" id="IPR015943">
    <property type="entry name" value="WD40/YVTN_repeat-like_dom_sf"/>
</dbReference>
<dbReference type="CDD" id="cd00200">
    <property type="entry name" value="WD40"/>
    <property type="match status" value="2"/>
</dbReference>
<dbReference type="InterPro" id="IPR019775">
    <property type="entry name" value="WD40_repeat_CS"/>
</dbReference>
<evidence type="ECO:0000256" key="2">
    <source>
        <dbReference type="ARBA" id="ARBA00022737"/>
    </source>
</evidence>
<feature type="repeat" description="WD" evidence="3">
    <location>
        <begin position="1173"/>
        <end position="1205"/>
    </location>
</feature>
<dbReference type="OMA" id="VHADICE"/>
<dbReference type="SUPFAM" id="SSF50978">
    <property type="entry name" value="WD40 repeat-like"/>
    <property type="match status" value="1"/>
</dbReference>
<dbReference type="InterPro" id="IPR056884">
    <property type="entry name" value="NPHP3-like_N"/>
</dbReference>
<dbReference type="EMBL" id="MSZS01000008">
    <property type="protein sequence ID" value="PKX90454.1"/>
    <property type="molecule type" value="Genomic_DNA"/>
</dbReference>
<dbReference type="SUPFAM" id="SSF82171">
    <property type="entry name" value="DPP6 N-terminal domain-like"/>
    <property type="match status" value="1"/>
</dbReference>
<dbReference type="InterPro" id="IPR036322">
    <property type="entry name" value="WD40_repeat_dom_sf"/>
</dbReference>
<feature type="region of interest" description="Disordered" evidence="4">
    <location>
        <begin position="1"/>
        <end position="62"/>
    </location>
</feature>
<keyword evidence="1 3" id="KW-0853">WD repeat</keyword>
<dbReference type="VEuPathDB" id="FungiDB:P174DRAFT_396024"/>
<reference evidence="7" key="1">
    <citation type="journal article" date="2018" name="Proc. Natl. Acad. Sci. U.S.A.">
        <title>Linking secondary metabolites to gene clusters through genome sequencing of six diverse Aspergillus species.</title>
        <authorList>
            <person name="Kaerboelling I."/>
            <person name="Vesth T.C."/>
            <person name="Frisvad J.C."/>
            <person name="Nybo J.L."/>
            <person name="Theobald S."/>
            <person name="Kuo A."/>
            <person name="Bowyer P."/>
            <person name="Matsuda Y."/>
            <person name="Mondo S."/>
            <person name="Lyhne E.K."/>
            <person name="Kogle M.E."/>
            <person name="Clum A."/>
            <person name="Lipzen A."/>
            <person name="Salamov A."/>
            <person name="Ngan C.Y."/>
            <person name="Daum C."/>
            <person name="Chiniquy J."/>
            <person name="Barry K."/>
            <person name="LaButti K."/>
            <person name="Haridas S."/>
            <person name="Simmons B.A."/>
            <person name="Magnuson J.K."/>
            <person name="Mortensen U.H."/>
            <person name="Larsen T.O."/>
            <person name="Grigoriev I.V."/>
            <person name="Baker S.E."/>
            <person name="Andersen M.R."/>
        </authorList>
    </citation>
    <scope>NUCLEOTIDE SEQUENCE [LARGE SCALE GENOMIC DNA]</scope>
    <source>
        <strain evidence="7">IBT 16806</strain>
    </source>
</reference>
<dbReference type="GeneID" id="36531041"/>
<dbReference type="Pfam" id="PF17100">
    <property type="entry name" value="NACHT_N"/>
    <property type="match status" value="1"/>
</dbReference>
<evidence type="ECO:0000313" key="7">
    <source>
        <dbReference type="Proteomes" id="UP000234474"/>
    </source>
</evidence>
<organism evidence="6 7">
    <name type="scientific">Aspergillus novofumigatus (strain IBT 16806)</name>
    <dbReference type="NCBI Taxonomy" id="1392255"/>
    <lineage>
        <taxon>Eukaryota</taxon>
        <taxon>Fungi</taxon>
        <taxon>Dikarya</taxon>
        <taxon>Ascomycota</taxon>
        <taxon>Pezizomycotina</taxon>
        <taxon>Eurotiomycetes</taxon>
        <taxon>Eurotiomycetidae</taxon>
        <taxon>Eurotiales</taxon>
        <taxon>Aspergillaceae</taxon>
        <taxon>Aspergillus</taxon>
        <taxon>Aspergillus subgen. Fumigati</taxon>
    </lineage>
</organism>
<keyword evidence="2" id="KW-0677">Repeat</keyword>
<dbReference type="PROSITE" id="PS00678">
    <property type="entry name" value="WD_REPEATS_1"/>
    <property type="match status" value="1"/>
</dbReference>
<dbReference type="PANTHER" id="PTHR19879:SF9">
    <property type="entry name" value="TRANSCRIPTION INITIATION FACTOR TFIID SUBUNIT 5"/>
    <property type="match status" value="1"/>
</dbReference>
<dbReference type="SMART" id="SM00320">
    <property type="entry name" value="WD40"/>
    <property type="match status" value="11"/>
</dbReference>
<dbReference type="OrthoDB" id="674604at2759"/>
<dbReference type="InterPro" id="IPR031359">
    <property type="entry name" value="NACHT_N"/>
</dbReference>
<protein>
    <submittedName>
        <fullName evidence="6">WD domain protein</fullName>
    </submittedName>
</protein>
<feature type="repeat" description="WD" evidence="3">
    <location>
        <begin position="1256"/>
        <end position="1296"/>
    </location>
</feature>
<dbReference type="Pfam" id="PF24883">
    <property type="entry name" value="NPHP3_N"/>
    <property type="match status" value="1"/>
</dbReference>
<dbReference type="RefSeq" id="XP_024679049.1">
    <property type="nucleotide sequence ID" value="XM_024823716.1"/>
</dbReference>
<accession>A0A2I1BYM7</accession>
<dbReference type="InterPro" id="IPR007111">
    <property type="entry name" value="NACHT_NTPase"/>
</dbReference>